<dbReference type="Gene3D" id="3.30.1060.10">
    <property type="entry name" value="Peptide methionine sulphoxide reductase MsrA"/>
    <property type="match status" value="1"/>
</dbReference>
<proteinExistence type="inferred from homology"/>
<gene>
    <name evidence="4 7" type="primary">msrA</name>
    <name evidence="7" type="ORF">GO621_16800</name>
</gene>
<dbReference type="PROSITE" id="PS51257">
    <property type="entry name" value="PROKAR_LIPOPROTEIN"/>
    <property type="match status" value="1"/>
</dbReference>
<dbReference type="NCBIfam" id="TIGR00401">
    <property type="entry name" value="msrA"/>
    <property type="match status" value="1"/>
</dbReference>
<dbReference type="SUPFAM" id="SSF55068">
    <property type="entry name" value="Peptide methionine sulfoxide reductase"/>
    <property type="match status" value="1"/>
</dbReference>
<dbReference type="AlphaFoldDB" id="A0A7K1T0V0"/>
<keyword evidence="5" id="KW-0732">Signal</keyword>
<keyword evidence="8" id="KW-1185">Reference proteome</keyword>
<dbReference type="EC" id="1.8.4.11" evidence="4"/>
<dbReference type="InterPro" id="IPR036509">
    <property type="entry name" value="Met_Sox_Rdtase_MsrA_sf"/>
</dbReference>
<dbReference type="InterPro" id="IPR002569">
    <property type="entry name" value="Met_Sox_Rdtase_MsrA_dom"/>
</dbReference>
<comment type="function">
    <text evidence="4">Has an important function as a repair enzyme for proteins that have been inactivated by oxidation. Catalyzes the reversible oxidation-reduction of methionine sulfoxide in proteins to methionine.</text>
</comment>
<evidence type="ECO:0000259" key="6">
    <source>
        <dbReference type="Pfam" id="PF01625"/>
    </source>
</evidence>
<name>A0A7K1T0V0_9SPHI</name>
<comment type="caution">
    <text evidence="7">The sequence shown here is derived from an EMBL/GenBank/DDBJ whole genome shotgun (WGS) entry which is preliminary data.</text>
</comment>
<dbReference type="Pfam" id="PF01625">
    <property type="entry name" value="PMSR"/>
    <property type="match status" value="1"/>
</dbReference>
<comment type="catalytic activity">
    <reaction evidence="2 4">
        <text>L-methionyl-[protein] + [thioredoxin]-disulfide + H2O = L-methionyl-(S)-S-oxide-[protein] + [thioredoxin]-dithiol</text>
        <dbReference type="Rhea" id="RHEA:14217"/>
        <dbReference type="Rhea" id="RHEA-COMP:10698"/>
        <dbReference type="Rhea" id="RHEA-COMP:10700"/>
        <dbReference type="Rhea" id="RHEA-COMP:12313"/>
        <dbReference type="Rhea" id="RHEA-COMP:12315"/>
        <dbReference type="ChEBI" id="CHEBI:15377"/>
        <dbReference type="ChEBI" id="CHEBI:16044"/>
        <dbReference type="ChEBI" id="CHEBI:29950"/>
        <dbReference type="ChEBI" id="CHEBI:44120"/>
        <dbReference type="ChEBI" id="CHEBI:50058"/>
        <dbReference type="EC" id="1.8.4.11"/>
    </reaction>
</comment>
<keyword evidence="1 4" id="KW-0560">Oxidoreductase</keyword>
<dbReference type="HAMAP" id="MF_01401">
    <property type="entry name" value="MsrA"/>
    <property type="match status" value="1"/>
</dbReference>
<sequence length="226" mass="25126">MKIHIKIYNLIFGALLFASCGQASSNTLTTTEEPGKDEGVRKINLTAPKGKAIAAFAEGCFWCSEEIFEDVAGVDSVISGYSGGHTQNPTYEKVSTGTTGYAESVLVYYDPKKVSYPELLKVFYASHDATTKDKQGPDEGTQYRSVVFYASASEKAMAETAKTDALKSGMFQRAIVTQIVPLTAFYRAEEYHQNYAKHNKDNPYIQNVSEQRFEQFKKTYKGKLKP</sequence>
<feature type="chain" id="PRO_5029779872" description="Peptide methionine sulfoxide reductase MsrA" evidence="5">
    <location>
        <begin position="26"/>
        <end position="226"/>
    </location>
</feature>
<dbReference type="PANTHER" id="PTHR43774:SF1">
    <property type="entry name" value="PEPTIDE METHIONINE SULFOXIDE REDUCTASE MSRA 2"/>
    <property type="match status" value="1"/>
</dbReference>
<organism evidence="7 8">
    <name type="scientific">Mucilaginibacter arboris</name>
    <dbReference type="NCBI Taxonomy" id="2682090"/>
    <lineage>
        <taxon>Bacteria</taxon>
        <taxon>Pseudomonadati</taxon>
        <taxon>Bacteroidota</taxon>
        <taxon>Sphingobacteriia</taxon>
        <taxon>Sphingobacteriales</taxon>
        <taxon>Sphingobacteriaceae</taxon>
        <taxon>Mucilaginibacter</taxon>
    </lineage>
</organism>
<evidence type="ECO:0000256" key="3">
    <source>
        <dbReference type="ARBA" id="ARBA00048782"/>
    </source>
</evidence>
<evidence type="ECO:0000313" key="8">
    <source>
        <dbReference type="Proteomes" id="UP000462014"/>
    </source>
</evidence>
<comment type="similarity">
    <text evidence="4">Belongs to the MsrA Met sulfoxide reductase family.</text>
</comment>
<feature type="signal peptide" evidence="5">
    <location>
        <begin position="1"/>
        <end position="25"/>
    </location>
</feature>
<evidence type="ECO:0000256" key="1">
    <source>
        <dbReference type="ARBA" id="ARBA00023002"/>
    </source>
</evidence>
<protein>
    <recommendedName>
        <fullName evidence="4">Peptide methionine sulfoxide reductase MsrA</fullName>
        <shortName evidence="4">Protein-methionine-S-oxide reductase</shortName>
        <ecNumber evidence="4">1.8.4.11</ecNumber>
    </recommendedName>
    <alternativeName>
        <fullName evidence="4">Peptide-methionine (S)-S-oxide reductase</fullName>
        <shortName evidence="4">Peptide Met(O) reductase</shortName>
    </alternativeName>
</protein>
<dbReference type="GO" id="GO:0008113">
    <property type="term" value="F:peptide-methionine (S)-S-oxide reductase activity"/>
    <property type="evidence" value="ECO:0007669"/>
    <property type="project" value="UniProtKB-UniRule"/>
</dbReference>
<accession>A0A7K1T0V0</accession>
<reference evidence="7 8" key="1">
    <citation type="submission" date="2019-12" db="EMBL/GenBank/DDBJ databases">
        <title>Mucilaginibacter sp. HMF7410 genome sequencing and assembly.</title>
        <authorList>
            <person name="Kang H."/>
            <person name="Cha I."/>
            <person name="Kim H."/>
            <person name="Joh K."/>
        </authorList>
    </citation>
    <scope>NUCLEOTIDE SEQUENCE [LARGE SCALE GENOMIC DNA]</scope>
    <source>
        <strain evidence="7 8">HMF7410</strain>
    </source>
</reference>
<dbReference type="RefSeq" id="WP_157569177.1">
    <property type="nucleotide sequence ID" value="NZ_WPIK01000019.1"/>
</dbReference>
<comment type="catalytic activity">
    <reaction evidence="3 4">
        <text>[thioredoxin]-disulfide + L-methionine + H2O = L-methionine (S)-S-oxide + [thioredoxin]-dithiol</text>
        <dbReference type="Rhea" id="RHEA:19993"/>
        <dbReference type="Rhea" id="RHEA-COMP:10698"/>
        <dbReference type="Rhea" id="RHEA-COMP:10700"/>
        <dbReference type="ChEBI" id="CHEBI:15377"/>
        <dbReference type="ChEBI" id="CHEBI:29950"/>
        <dbReference type="ChEBI" id="CHEBI:50058"/>
        <dbReference type="ChEBI" id="CHEBI:57844"/>
        <dbReference type="ChEBI" id="CHEBI:58772"/>
        <dbReference type="EC" id="1.8.4.11"/>
    </reaction>
</comment>
<evidence type="ECO:0000313" key="7">
    <source>
        <dbReference type="EMBL" id="MVN23185.1"/>
    </source>
</evidence>
<evidence type="ECO:0000256" key="5">
    <source>
        <dbReference type="SAM" id="SignalP"/>
    </source>
</evidence>
<dbReference type="EMBL" id="WPIK01000019">
    <property type="protein sequence ID" value="MVN23185.1"/>
    <property type="molecule type" value="Genomic_DNA"/>
</dbReference>
<feature type="active site" evidence="4">
    <location>
        <position position="60"/>
    </location>
</feature>
<feature type="domain" description="Peptide methionine sulphoxide reductase MsrA" evidence="6">
    <location>
        <begin position="54"/>
        <end position="204"/>
    </location>
</feature>
<evidence type="ECO:0000256" key="4">
    <source>
        <dbReference type="HAMAP-Rule" id="MF_01401"/>
    </source>
</evidence>
<dbReference type="PANTHER" id="PTHR43774">
    <property type="entry name" value="PEPTIDE METHIONINE SULFOXIDE REDUCTASE"/>
    <property type="match status" value="1"/>
</dbReference>
<evidence type="ECO:0000256" key="2">
    <source>
        <dbReference type="ARBA" id="ARBA00047806"/>
    </source>
</evidence>
<dbReference type="Proteomes" id="UP000462014">
    <property type="component" value="Unassembled WGS sequence"/>
</dbReference>